<feature type="transmembrane region" description="Helical" evidence="1">
    <location>
        <begin position="52"/>
        <end position="73"/>
    </location>
</feature>
<dbReference type="RefSeq" id="WP_011124273.1">
    <property type="nucleotide sequence ID" value="NC_005042.1"/>
</dbReference>
<keyword evidence="1" id="KW-0472">Membrane</keyword>
<organism evidence="2 3">
    <name type="scientific">Prochlorococcus marinus (strain SARG / CCMP1375 / SS120)</name>
    <dbReference type="NCBI Taxonomy" id="167539"/>
    <lineage>
        <taxon>Bacteria</taxon>
        <taxon>Bacillati</taxon>
        <taxon>Cyanobacteriota</taxon>
        <taxon>Cyanophyceae</taxon>
        <taxon>Synechococcales</taxon>
        <taxon>Prochlorococcaceae</taxon>
        <taxon>Prochlorococcus</taxon>
    </lineage>
</organism>
<feature type="transmembrane region" description="Helical" evidence="1">
    <location>
        <begin position="104"/>
        <end position="126"/>
    </location>
</feature>
<name>Q7VE95_PROMA</name>
<dbReference type="EMBL" id="AE017126">
    <property type="protein sequence ID" value="AAP99164.1"/>
    <property type="molecule type" value="Genomic_DNA"/>
</dbReference>
<dbReference type="OrthoDB" id="508743at2"/>
<reference evidence="2 3" key="1">
    <citation type="journal article" date="2003" name="Proc. Natl. Acad. Sci. U.S.A.">
        <title>Genome sequence of the cyanobacterium Prochlorococcus marinus SS120, a nearly minimal oxyphototrophic genome.</title>
        <authorList>
            <person name="Dufresne A."/>
            <person name="Salanoubat M."/>
            <person name="Partensky F."/>
            <person name="Artiguenave F."/>
            <person name="Axmann I.M."/>
            <person name="Barbe V."/>
            <person name="Duprat S."/>
            <person name="Galperin M.Y."/>
            <person name="Koonin E.V."/>
            <person name="Le Gall F."/>
            <person name="Makarova K.S."/>
            <person name="Ostrowski M."/>
            <person name="Oztas S."/>
            <person name="Robert C."/>
            <person name="Rogozin I.B."/>
            <person name="Scanlan D.J."/>
            <person name="Tandeau de Marsac N."/>
            <person name="Weissenbach J."/>
            <person name="Wincker P."/>
            <person name="Wolf Y.I."/>
            <person name="Hess W.R."/>
        </authorList>
    </citation>
    <scope>NUCLEOTIDE SEQUENCE [LARGE SCALE GENOMIC DNA]</scope>
    <source>
        <strain evidence="3">SARG / CCMP1375 / SS120</strain>
    </source>
</reference>
<gene>
    <name evidence="2" type="ordered locus">Pro_0118</name>
</gene>
<keyword evidence="3" id="KW-1185">Reference proteome</keyword>
<dbReference type="Proteomes" id="UP000001420">
    <property type="component" value="Chromosome"/>
</dbReference>
<sequence length="219" mass="23856">MRFWASALVVLPVFLQAPWVHFYPLSALLFTFVLLGLGISLVVFSDDQWGRLGSLLVGVSGSWLGGCLFWGWLRMHPVLHLPVEAVALPVAFVGLSTRWRIGSAFYLACLLGTAFTDFMMVLTGVMKKWPDIVAAPIDQAAQALNKTSLNLFNLPTLLLLFIAAILIVFLSDQMNQRGIVNSPAGAAWLVAGTALTTTLWVDGLFLITTIIQPKLSGLI</sequence>
<dbReference type="InterPro" id="IPR021468">
    <property type="entry name" value="DUF3120"/>
</dbReference>
<keyword evidence="1" id="KW-1133">Transmembrane helix</keyword>
<dbReference type="PATRIC" id="fig|167539.5.peg.124"/>
<dbReference type="STRING" id="167539.Pro_0118"/>
<evidence type="ECO:0000256" key="1">
    <source>
        <dbReference type="SAM" id="Phobius"/>
    </source>
</evidence>
<dbReference type="Pfam" id="PF11318">
    <property type="entry name" value="DUF3120"/>
    <property type="match status" value="1"/>
</dbReference>
<keyword evidence="1" id="KW-0812">Transmembrane</keyword>
<dbReference type="AlphaFoldDB" id="Q7VE95"/>
<dbReference type="HOGENOM" id="CLU_086048_0_0_3"/>
<proteinExistence type="predicted"/>
<dbReference type="EnsemblBacteria" id="AAP99164">
    <property type="protein sequence ID" value="AAP99164"/>
    <property type="gene ID" value="Pro_0118"/>
</dbReference>
<evidence type="ECO:0000313" key="3">
    <source>
        <dbReference type="Proteomes" id="UP000001420"/>
    </source>
</evidence>
<feature type="transmembrane region" description="Helical" evidence="1">
    <location>
        <begin position="183"/>
        <end position="211"/>
    </location>
</feature>
<dbReference type="eggNOG" id="ENOG502ZAA4">
    <property type="taxonomic scope" value="Bacteria"/>
</dbReference>
<protein>
    <submittedName>
        <fullName evidence="2">Uncharacterized membrane protein</fullName>
    </submittedName>
</protein>
<feature type="transmembrane region" description="Helical" evidence="1">
    <location>
        <begin position="79"/>
        <end position="97"/>
    </location>
</feature>
<feature type="transmembrane region" description="Helical" evidence="1">
    <location>
        <begin position="25"/>
        <end position="45"/>
    </location>
</feature>
<evidence type="ECO:0000313" key="2">
    <source>
        <dbReference type="EMBL" id="AAP99164.1"/>
    </source>
</evidence>
<feature type="transmembrane region" description="Helical" evidence="1">
    <location>
        <begin position="152"/>
        <end position="171"/>
    </location>
</feature>
<dbReference type="KEGG" id="pma:Pro_0118"/>
<accession>Q7VE95</accession>